<accession>A0ABU9T6K1</accession>
<proteinExistence type="predicted"/>
<reference evidence="1 2" key="1">
    <citation type="submission" date="2024-03" db="EMBL/GenBank/DDBJ databases">
        <title>Community enrichment and isolation of bacterial strains for fucoidan degradation.</title>
        <authorList>
            <person name="Sichert A."/>
        </authorList>
    </citation>
    <scope>NUCLEOTIDE SEQUENCE [LARGE SCALE GENOMIC DNA]</scope>
    <source>
        <strain evidence="1 2">AS62</strain>
    </source>
</reference>
<organism evidence="1 2">
    <name type="scientific">Ahrensia kielensis</name>
    <dbReference type="NCBI Taxonomy" id="76980"/>
    <lineage>
        <taxon>Bacteria</taxon>
        <taxon>Pseudomonadati</taxon>
        <taxon>Pseudomonadota</taxon>
        <taxon>Alphaproteobacteria</taxon>
        <taxon>Hyphomicrobiales</taxon>
        <taxon>Ahrensiaceae</taxon>
        <taxon>Ahrensia</taxon>
    </lineage>
</organism>
<keyword evidence="2" id="KW-1185">Reference proteome</keyword>
<gene>
    <name evidence="1" type="ORF">WNY59_09140</name>
</gene>
<evidence type="ECO:0000313" key="1">
    <source>
        <dbReference type="EMBL" id="MEM5501754.1"/>
    </source>
</evidence>
<dbReference type="EMBL" id="JBBMQO010000004">
    <property type="protein sequence ID" value="MEM5501754.1"/>
    <property type="molecule type" value="Genomic_DNA"/>
</dbReference>
<dbReference type="RefSeq" id="WP_342848192.1">
    <property type="nucleotide sequence ID" value="NZ_JBBMQO010000004.1"/>
</dbReference>
<evidence type="ECO:0000313" key="2">
    <source>
        <dbReference type="Proteomes" id="UP001477870"/>
    </source>
</evidence>
<sequence>MSRNESILASIEQIRSGFDALAAALTADENAEVVGPIEAVRRFRAANPNATISEAVAALAPQGYNTATIRTQMSRQNDIGPKKNEFLGYRIDNVDPIQMTHVQSGERVQHGKNKAILREMARELGLPETGHKTCYSPNGDEFTTHDYARAILKELNQHS</sequence>
<comment type="caution">
    <text evidence="1">The sequence shown here is derived from an EMBL/GenBank/DDBJ whole genome shotgun (WGS) entry which is preliminary data.</text>
</comment>
<protein>
    <submittedName>
        <fullName evidence="1">Uncharacterized protein</fullName>
    </submittedName>
</protein>
<dbReference type="Proteomes" id="UP001477870">
    <property type="component" value="Unassembled WGS sequence"/>
</dbReference>
<name>A0ABU9T6K1_9HYPH</name>